<gene>
    <name evidence="3" type="primary">LOC107948015</name>
</gene>
<proteinExistence type="predicted"/>
<accession>A0A1U8NJ12</accession>
<sequence>MVAQIRQHFDDKAKRYKAMSCIQNSVSDLIFTRIMACETLKQAWDKIKEEFQGTEKIRQQQILNLKRDFENLKMNESEIVKQYSDRIMAIVNSIRLLRDQFSEARIVEKNKEELADRMSINKVPFKPRANQHRAPLAIKGRKLGQTSLEEMEQEEGIHIALFVKGLAIQKQTASIDLMCSAKFANKWAMLRNYKRKATKGWLIDSGCTNHMTPDAAIFKSIDRSFNTRVKVDNGHYIKAESKEMC</sequence>
<dbReference type="OrthoDB" id="1710004at2759"/>
<dbReference type="Proteomes" id="UP000818029">
    <property type="component" value="Chromosome A04"/>
</dbReference>
<protein>
    <recommendedName>
        <fullName evidence="1">Retrovirus-related Pol polyprotein from transposon TNT 1-94-like beta-barrel domain-containing protein</fullName>
    </recommendedName>
</protein>
<dbReference type="Pfam" id="PF14223">
    <property type="entry name" value="Retrotran_gag_2"/>
    <property type="match status" value="1"/>
</dbReference>
<dbReference type="PaxDb" id="3635-A0A1U8NJ12"/>
<dbReference type="Pfam" id="PF22936">
    <property type="entry name" value="Pol_BBD"/>
    <property type="match status" value="1"/>
</dbReference>
<evidence type="ECO:0000259" key="1">
    <source>
        <dbReference type="Pfam" id="PF22936"/>
    </source>
</evidence>
<reference evidence="3" key="2">
    <citation type="submission" date="2025-08" db="UniProtKB">
        <authorList>
            <consortium name="RefSeq"/>
        </authorList>
    </citation>
    <scope>IDENTIFICATION</scope>
</reference>
<organism evidence="2 3">
    <name type="scientific">Gossypium hirsutum</name>
    <name type="common">Upland cotton</name>
    <name type="synonym">Gossypium mexicanum</name>
    <dbReference type="NCBI Taxonomy" id="3635"/>
    <lineage>
        <taxon>Eukaryota</taxon>
        <taxon>Viridiplantae</taxon>
        <taxon>Streptophyta</taxon>
        <taxon>Embryophyta</taxon>
        <taxon>Tracheophyta</taxon>
        <taxon>Spermatophyta</taxon>
        <taxon>Magnoliopsida</taxon>
        <taxon>eudicotyledons</taxon>
        <taxon>Gunneridae</taxon>
        <taxon>Pentapetalae</taxon>
        <taxon>rosids</taxon>
        <taxon>malvids</taxon>
        <taxon>Malvales</taxon>
        <taxon>Malvaceae</taxon>
        <taxon>Malvoideae</taxon>
        <taxon>Gossypium</taxon>
    </lineage>
</organism>
<dbReference type="PANTHER" id="PTHR35317:SF31">
    <property type="entry name" value="DUF4219 DOMAIN-CONTAINING PROTEIN"/>
    <property type="match status" value="1"/>
</dbReference>
<dbReference type="InterPro" id="IPR054722">
    <property type="entry name" value="PolX-like_BBD"/>
</dbReference>
<dbReference type="RefSeq" id="XP_016737988.1">
    <property type="nucleotide sequence ID" value="XM_016882499.1"/>
</dbReference>
<keyword evidence="2" id="KW-1185">Reference proteome</keyword>
<feature type="domain" description="Retrovirus-related Pol polyprotein from transposon TNT 1-94-like beta-barrel" evidence="1">
    <location>
        <begin position="201"/>
        <end position="242"/>
    </location>
</feature>
<name>A0A1U8NJ12_GOSHI</name>
<dbReference type="AlphaFoldDB" id="A0A1U8NJ12"/>
<dbReference type="PANTHER" id="PTHR35317">
    <property type="entry name" value="OS04G0629600 PROTEIN"/>
    <property type="match status" value="1"/>
</dbReference>
<evidence type="ECO:0000313" key="3">
    <source>
        <dbReference type="RefSeq" id="XP_016737988.1"/>
    </source>
</evidence>
<dbReference type="GeneID" id="107948015"/>
<reference evidence="2" key="1">
    <citation type="journal article" date="2020" name="Nat. Genet.">
        <title>Genomic diversifications of five Gossypium allopolyploid species and their impact on cotton improvement.</title>
        <authorList>
            <person name="Chen Z.J."/>
            <person name="Sreedasyam A."/>
            <person name="Ando A."/>
            <person name="Song Q."/>
            <person name="De Santiago L.M."/>
            <person name="Hulse-Kemp A.M."/>
            <person name="Ding M."/>
            <person name="Ye W."/>
            <person name="Kirkbride R.C."/>
            <person name="Jenkins J."/>
            <person name="Plott C."/>
            <person name="Lovell J."/>
            <person name="Lin Y.M."/>
            <person name="Vaughn R."/>
            <person name="Liu B."/>
            <person name="Simpson S."/>
            <person name="Scheffler B.E."/>
            <person name="Wen L."/>
            <person name="Saski C.A."/>
            <person name="Grover C.E."/>
            <person name="Hu G."/>
            <person name="Conover J.L."/>
            <person name="Carlson J.W."/>
            <person name="Shu S."/>
            <person name="Boston L.B."/>
            <person name="Williams M."/>
            <person name="Peterson D.G."/>
            <person name="McGee K."/>
            <person name="Jones D.C."/>
            <person name="Wendel J.F."/>
            <person name="Stelly D.M."/>
            <person name="Grimwood J."/>
            <person name="Schmutz J."/>
        </authorList>
    </citation>
    <scope>NUCLEOTIDE SEQUENCE [LARGE SCALE GENOMIC DNA]</scope>
    <source>
        <strain evidence="2">cv. TM-1</strain>
    </source>
</reference>
<evidence type="ECO:0000313" key="2">
    <source>
        <dbReference type="Proteomes" id="UP000818029"/>
    </source>
</evidence>
<dbReference type="KEGG" id="ghi:107948015"/>